<comment type="caution">
    <text evidence="2">The sequence shown here is derived from an EMBL/GenBank/DDBJ whole genome shotgun (WGS) entry which is preliminary data.</text>
</comment>
<evidence type="ECO:0000313" key="3">
    <source>
        <dbReference type="Proteomes" id="UP000076643"/>
    </source>
</evidence>
<evidence type="ECO:0000256" key="1">
    <source>
        <dbReference type="ARBA" id="ARBA00009320"/>
    </source>
</evidence>
<evidence type="ECO:0008006" key="4">
    <source>
        <dbReference type="Google" id="ProtNLM"/>
    </source>
</evidence>
<dbReference type="InterPro" id="IPR043132">
    <property type="entry name" value="BCAT-like_C"/>
</dbReference>
<protein>
    <recommendedName>
        <fullName evidence="4">Aminotransferase class IV</fullName>
    </recommendedName>
</protein>
<dbReference type="GO" id="GO:0003824">
    <property type="term" value="F:catalytic activity"/>
    <property type="evidence" value="ECO:0007669"/>
    <property type="project" value="InterPro"/>
</dbReference>
<comment type="similarity">
    <text evidence="1">Belongs to the class-IV pyridoxal-phosphate-dependent aminotransferase family.</text>
</comment>
<dbReference type="PANTHER" id="PTHR42743:SF13">
    <property type="entry name" value="P-LOOP CONTAINING NUCLEOSIDE TRIPHOSPHATE HYDROLASE PROTEIN"/>
    <property type="match status" value="1"/>
</dbReference>
<organism evidence="2 3">
    <name type="scientific">Pseudoalteromonas luteoviolacea DSM 6061</name>
    <dbReference type="NCBI Taxonomy" id="1365250"/>
    <lineage>
        <taxon>Bacteria</taxon>
        <taxon>Pseudomonadati</taxon>
        <taxon>Pseudomonadota</taxon>
        <taxon>Gammaproteobacteria</taxon>
        <taxon>Alteromonadales</taxon>
        <taxon>Pseudoalteromonadaceae</taxon>
        <taxon>Pseudoalteromonas</taxon>
    </lineage>
</organism>
<dbReference type="InterPro" id="IPR050571">
    <property type="entry name" value="Class-IV_PLP-Dep_Aminotrnsfr"/>
</dbReference>
<evidence type="ECO:0000313" key="2">
    <source>
        <dbReference type="EMBL" id="KZN38024.1"/>
    </source>
</evidence>
<dbReference type="RefSeq" id="WP_063365284.1">
    <property type="nucleotide sequence ID" value="NZ_AQHB01000046.1"/>
</dbReference>
<proteinExistence type="inferred from homology"/>
<sequence>MNTQSFFPQNFINGHPIVKSNISSLAFSGFAHFTALQVRNKMVKGLDLHLERLSKASLELYNHAHTNDMICSFIRAAIDNGPADQSLTVTIYSPHGEFTSDSMNAEPHVMVRTAKPENGPLGPLRLSAIQHERPLADIKHVGEIGKTYYLHQAIKQGFDDAIFIDNNGHLSEGTIWNLAFWDGDSVIWPKAHMLKGTMMAILQRQLNKLNISQRSEAITLDRLKNFQGAALMNSWTPGIEVSEIMSTPFQQSQQLVSILHHALKQEPAERV</sequence>
<dbReference type="AlphaFoldDB" id="A0A166WSG7"/>
<dbReference type="Gene3D" id="3.20.10.10">
    <property type="entry name" value="D-amino Acid Aminotransferase, subunit A, domain 2"/>
    <property type="match status" value="1"/>
</dbReference>
<name>A0A166WSG7_9GAMM</name>
<dbReference type="SUPFAM" id="SSF56752">
    <property type="entry name" value="D-aminoacid aminotransferase-like PLP-dependent enzymes"/>
    <property type="match status" value="1"/>
</dbReference>
<keyword evidence="3" id="KW-1185">Reference proteome</keyword>
<dbReference type="InterPro" id="IPR036038">
    <property type="entry name" value="Aminotransferase-like"/>
</dbReference>
<dbReference type="GO" id="GO:0046394">
    <property type="term" value="P:carboxylic acid biosynthetic process"/>
    <property type="evidence" value="ECO:0007669"/>
    <property type="project" value="UniProtKB-ARBA"/>
</dbReference>
<gene>
    <name evidence="2" type="ORF">N475_15465</name>
</gene>
<dbReference type="NCBIfam" id="NF006734">
    <property type="entry name" value="PRK09266.1"/>
    <property type="match status" value="1"/>
</dbReference>
<dbReference type="InterPro" id="IPR001544">
    <property type="entry name" value="Aminotrans_IV"/>
</dbReference>
<reference evidence="2 3" key="1">
    <citation type="submission" date="2013-07" db="EMBL/GenBank/DDBJ databases">
        <title>Comparative Genomic and Metabolomic Analysis of Twelve Strains of Pseudoalteromonas luteoviolacea.</title>
        <authorList>
            <person name="Vynne N.G."/>
            <person name="Mansson M."/>
            <person name="Gram L."/>
        </authorList>
    </citation>
    <scope>NUCLEOTIDE SEQUENCE [LARGE SCALE GENOMIC DNA]</scope>
    <source>
        <strain evidence="2 3">DSM 6061</strain>
    </source>
</reference>
<dbReference type="PATRIC" id="fig|1365250.3.peg.2324"/>
<dbReference type="PANTHER" id="PTHR42743">
    <property type="entry name" value="AMINO-ACID AMINOTRANSFERASE"/>
    <property type="match status" value="1"/>
</dbReference>
<dbReference type="Proteomes" id="UP000076643">
    <property type="component" value="Unassembled WGS sequence"/>
</dbReference>
<dbReference type="Pfam" id="PF01063">
    <property type="entry name" value="Aminotran_4"/>
    <property type="match status" value="1"/>
</dbReference>
<dbReference type="EMBL" id="AUYB01000102">
    <property type="protein sequence ID" value="KZN38024.1"/>
    <property type="molecule type" value="Genomic_DNA"/>
</dbReference>
<accession>A0A166WSG7</accession>